<accession>A0AAE9NUN2</accession>
<evidence type="ECO:0000256" key="4">
    <source>
        <dbReference type="PROSITE-ProRule" id="PRU00409"/>
    </source>
</evidence>
<gene>
    <name evidence="6" type="ORF">LW347_08855</name>
</gene>
<dbReference type="PANTHER" id="PTHR43585">
    <property type="entry name" value="FUMIPYRROLE BIOSYNTHESIS PROTEIN C"/>
    <property type="match status" value="1"/>
</dbReference>
<dbReference type="Proteomes" id="UP001059272">
    <property type="component" value="Chromosome"/>
</dbReference>
<dbReference type="SUPFAM" id="SSF56059">
    <property type="entry name" value="Glutathione synthetase ATP-binding domain-like"/>
    <property type="match status" value="1"/>
</dbReference>
<dbReference type="PANTHER" id="PTHR43585:SF2">
    <property type="entry name" value="ATP-GRASP ENZYME FSQD"/>
    <property type="match status" value="1"/>
</dbReference>
<dbReference type="KEGG" id="ppoo:LW347_08855"/>
<dbReference type="Gene3D" id="3.30.470.20">
    <property type="entry name" value="ATP-grasp fold, B domain"/>
    <property type="match status" value="1"/>
</dbReference>
<evidence type="ECO:0000259" key="5">
    <source>
        <dbReference type="PROSITE" id="PS50975"/>
    </source>
</evidence>
<dbReference type="GO" id="GO:0046872">
    <property type="term" value="F:metal ion binding"/>
    <property type="evidence" value="ECO:0007669"/>
    <property type="project" value="InterPro"/>
</dbReference>
<dbReference type="GO" id="GO:0016874">
    <property type="term" value="F:ligase activity"/>
    <property type="evidence" value="ECO:0007669"/>
    <property type="project" value="UniProtKB-KW"/>
</dbReference>
<dbReference type="InterPro" id="IPR052032">
    <property type="entry name" value="ATP-dep_AA_Ligase"/>
</dbReference>
<dbReference type="RefSeq" id="WP_258884809.1">
    <property type="nucleotide sequence ID" value="NZ_CP090065.1"/>
</dbReference>
<dbReference type="Pfam" id="PF13535">
    <property type="entry name" value="ATP-grasp_4"/>
    <property type="match status" value="1"/>
</dbReference>
<dbReference type="Gene3D" id="3.40.50.20">
    <property type="match status" value="1"/>
</dbReference>
<name>A0AAE9NUN2_9GAMM</name>
<keyword evidence="1" id="KW-0436">Ligase</keyword>
<keyword evidence="2 4" id="KW-0547">Nucleotide-binding</keyword>
<evidence type="ECO:0000256" key="3">
    <source>
        <dbReference type="ARBA" id="ARBA00022840"/>
    </source>
</evidence>
<protein>
    <submittedName>
        <fullName evidence="6">ATP-grasp domain-containing protein</fullName>
    </submittedName>
</protein>
<dbReference type="PROSITE" id="PS50975">
    <property type="entry name" value="ATP_GRASP"/>
    <property type="match status" value="1"/>
</dbReference>
<reference evidence="6" key="1">
    <citation type="submission" date="2021-12" db="EMBL/GenBank/DDBJ databases">
        <title>Genome sequence of novel Pectobacterium sp. causing blackleg.</title>
        <authorList>
            <person name="Wang J."/>
        </authorList>
    </citation>
    <scope>NUCLEOTIDE SEQUENCE</scope>
    <source>
        <strain evidence="6">BY21311</strain>
    </source>
</reference>
<evidence type="ECO:0000256" key="1">
    <source>
        <dbReference type="ARBA" id="ARBA00022598"/>
    </source>
</evidence>
<dbReference type="Pfam" id="PF18130">
    <property type="entry name" value="ATPgrasp_N"/>
    <property type="match status" value="1"/>
</dbReference>
<evidence type="ECO:0000256" key="2">
    <source>
        <dbReference type="ARBA" id="ARBA00022741"/>
    </source>
</evidence>
<dbReference type="AlphaFoldDB" id="A0AAE9NUN2"/>
<feature type="domain" description="ATP-grasp" evidence="5">
    <location>
        <begin position="120"/>
        <end position="322"/>
    </location>
</feature>
<keyword evidence="3 4" id="KW-0067">ATP-binding</keyword>
<dbReference type="InterPro" id="IPR011761">
    <property type="entry name" value="ATP-grasp"/>
</dbReference>
<proteinExistence type="predicted"/>
<dbReference type="EMBL" id="CP090065">
    <property type="protein sequence ID" value="UVO10032.1"/>
    <property type="molecule type" value="Genomic_DNA"/>
</dbReference>
<sequence length="421" mass="47230">MKHLVFIDANNSAIQCMDEALNMGYKVSFIQQEDITVYQVNEFSNTILRRVNNIINVNNATDENELIIILSKILEKESIDGVIASNEPTLEAVSAACKKCGIFFTNPQGVKNARNKFYAREILRKCGIATVNSWVANSMEEARKIFEENTPPFIFKPVSGFDSLHAFKVESLAQLDDVADEILSAAKINEVQYADIFSRGILVEEFIHGKLLSAEVAFYDEKFTPLMISGRSQSKFNECIELGSLMPADVSEEEKLLCFQYAEDVCRALGLNHGIFHIELMYTKRGPILVEANPRLMGGVMPEIYKQSTGFSIYPNLFNIYANANSDVSIYPSIKAVTVRKIIPVYDGYLSDKFDISDLKNHPNIVNFYSDKITPQRKIGKNEVLGRIMVAHADLDNATEIADNILNEIGKRIGIELHTPC</sequence>
<dbReference type="GO" id="GO:0005524">
    <property type="term" value="F:ATP binding"/>
    <property type="evidence" value="ECO:0007669"/>
    <property type="project" value="UniProtKB-UniRule"/>
</dbReference>
<dbReference type="InterPro" id="IPR041472">
    <property type="entry name" value="BL00235/CARNS1_N"/>
</dbReference>
<organism evidence="6 7">
    <name type="scientific">Pectobacterium polonicum</name>
    <dbReference type="NCBI Taxonomy" id="2485124"/>
    <lineage>
        <taxon>Bacteria</taxon>
        <taxon>Pseudomonadati</taxon>
        <taxon>Pseudomonadota</taxon>
        <taxon>Gammaproteobacteria</taxon>
        <taxon>Enterobacterales</taxon>
        <taxon>Pectobacteriaceae</taxon>
        <taxon>Pectobacterium</taxon>
    </lineage>
</organism>
<evidence type="ECO:0000313" key="7">
    <source>
        <dbReference type="Proteomes" id="UP001059272"/>
    </source>
</evidence>
<evidence type="ECO:0000313" key="6">
    <source>
        <dbReference type="EMBL" id="UVO10032.1"/>
    </source>
</evidence>